<evidence type="ECO:0000256" key="2">
    <source>
        <dbReference type="SAM" id="SignalP"/>
    </source>
</evidence>
<feature type="region of interest" description="Disordered" evidence="1">
    <location>
        <begin position="106"/>
        <end position="125"/>
    </location>
</feature>
<dbReference type="Proteomes" id="UP000001699">
    <property type="component" value="Unassembled WGS sequence"/>
</dbReference>
<gene>
    <name evidence="3" type="ORF">AFUB_087600</name>
</gene>
<reference evidence="3 4" key="1">
    <citation type="journal article" date="2008" name="PLoS Genet.">
        <title>Genomic islands in the pathogenic filamentous fungus Aspergillus fumigatus.</title>
        <authorList>
            <person name="Fedorova N.D."/>
            <person name="Khaldi N."/>
            <person name="Joardar V.S."/>
            <person name="Maiti R."/>
            <person name="Amedeo P."/>
            <person name="Anderson M.J."/>
            <person name="Crabtree J."/>
            <person name="Silva J.C."/>
            <person name="Badger J.H."/>
            <person name="Albarraq A."/>
            <person name="Angiuoli S."/>
            <person name="Bussey H."/>
            <person name="Bowyer P."/>
            <person name="Cotty P.J."/>
            <person name="Dyer P.S."/>
            <person name="Egan A."/>
            <person name="Galens K."/>
            <person name="Fraser-Liggett C.M."/>
            <person name="Haas B.J."/>
            <person name="Inman J.M."/>
            <person name="Kent R."/>
            <person name="Lemieux S."/>
            <person name="Malavazi I."/>
            <person name="Orvis J."/>
            <person name="Roemer T."/>
            <person name="Ronning C.M."/>
            <person name="Sundaram J.P."/>
            <person name="Sutton G."/>
            <person name="Turner G."/>
            <person name="Venter J.C."/>
            <person name="White O.R."/>
            <person name="Whitty B.R."/>
            <person name="Youngman P."/>
            <person name="Wolfe K.H."/>
            <person name="Goldman G.H."/>
            <person name="Wortman J.R."/>
            <person name="Jiang B."/>
            <person name="Denning D.W."/>
            <person name="Nierman W.C."/>
        </authorList>
    </citation>
    <scope>NUCLEOTIDE SEQUENCE [LARGE SCALE GENOMIC DNA]</scope>
    <source>
        <strain evidence="4">CBS 144.89 / FGSC A1163 / CEA10</strain>
    </source>
</reference>
<keyword evidence="4" id="KW-1185">Reference proteome</keyword>
<evidence type="ECO:0000313" key="4">
    <source>
        <dbReference type="Proteomes" id="UP000001699"/>
    </source>
</evidence>
<protein>
    <recommendedName>
        <fullName evidence="5">Secreted protein</fullName>
    </recommendedName>
</protein>
<feature type="chain" id="PRO_5002758849" description="Secreted protein" evidence="2">
    <location>
        <begin position="19"/>
        <end position="125"/>
    </location>
</feature>
<sequence length="125" mass="13852">MNSSTLMVLIVLWRPKCSLVPGASRMQLRGERGHAAQWSPLRQQCETDDWSASPIAESGPMQFAYCGVGRLSDELHFPRSPRLTRPVASPWGIPPHLELVQFSGAKYPSGNNPESLLPCVREHTS</sequence>
<name>B0YBR8_ASPFC</name>
<evidence type="ECO:0008006" key="5">
    <source>
        <dbReference type="Google" id="ProtNLM"/>
    </source>
</evidence>
<accession>B0YBR8</accession>
<proteinExistence type="predicted"/>
<dbReference type="HOGENOM" id="CLU_1992111_0_0_1"/>
<dbReference type="AlphaFoldDB" id="B0YBR8"/>
<dbReference type="EMBL" id="DS499601">
    <property type="protein sequence ID" value="EDP48049.1"/>
    <property type="molecule type" value="Genomic_DNA"/>
</dbReference>
<keyword evidence="2" id="KW-0732">Signal</keyword>
<feature type="signal peptide" evidence="2">
    <location>
        <begin position="1"/>
        <end position="18"/>
    </location>
</feature>
<organism evidence="3 4">
    <name type="scientific">Aspergillus fumigatus (strain CBS 144.89 / FGSC A1163 / CEA10)</name>
    <name type="common">Neosartorya fumigata</name>
    <dbReference type="NCBI Taxonomy" id="451804"/>
    <lineage>
        <taxon>Eukaryota</taxon>
        <taxon>Fungi</taxon>
        <taxon>Dikarya</taxon>
        <taxon>Ascomycota</taxon>
        <taxon>Pezizomycotina</taxon>
        <taxon>Eurotiomycetes</taxon>
        <taxon>Eurotiomycetidae</taxon>
        <taxon>Eurotiales</taxon>
        <taxon>Aspergillaceae</taxon>
        <taxon>Aspergillus</taxon>
        <taxon>Aspergillus subgen. Fumigati</taxon>
    </lineage>
</organism>
<evidence type="ECO:0000313" key="3">
    <source>
        <dbReference type="EMBL" id="EDP48049.1"/>
    </source>
</evidence>
<dbReference type="VEuPathDB" id="FungiDB:AFUB_087600"/>
<evidence type="ECO:0000256" key="1">
    <source>
        <dbReference type="SAM" id="MobiDB-lite"/>
    </source>
</evidence>